<dbReference type="PROSITE" id="PS50048">
    <property type="entry name" value="ZN2_CY6_FUNGAL_2"/>
    <property type="match status" value="1"/>
</dbReference>
<dbReference type="InterPro" id="IPR052202">
    <property type="entry name" value="Yeast_MetPath_Reg"/>
</dbReference>
<dbReference type="Pfam" id="PF00172">
    <property type="entry name" value="Zn_clus"/>
    <property type="match status" value="1"/>
</dbReference>
<dbReference type="Gene3D" id="4.10.240.10">
    <property type="entry name" value="Zn(2)-C6 fungal-type DNA-binding domain"/>
    <property type="match status" value="1"/>
</dbReference>
<dbReference type="SMART" id="SM00066">
    <property type="entry name" value="GAL4"/>
    <property type="match status" value="1"/>
</dbReference>
<dbReference type="GO" id="GO:0000981">
    <property type="term" value="F:DNA-binding transcription factor activity, RNA polymerase II-specific"/>
    <property type="evidence" value="ECO:0007669"/>
    <property type="project" value="InterPro"/>
</dbReference>
<dbReference type="GO" id="GO:0043565">
    <property type="term" value="F:sequence-specific DNA binding"/>
    <property type="evidence" value="ECO:0007669"/>
    <property type="project" value="TreeGrafter"/>
</dbReference>
<dbReference type="InterPro" id="IPR007219">
    <property type="entry name" value="XnlR_reg_dom"/>
</dbReference>
<proteinExistence type="predicted"/>
<dbReference type="SUPFAM" id="SSF57701">
    <property type="entry name" value="Zn2/Cys6 DNA-binding domain"/>
    <property type="match status" value="1"/>
</dbReference>
<comment type="subcellular location">
    <subcellularLocation>
        <location evidence="1">Nucleus</location>
    </subcellularLocation>
</comment>
<sequence length="697" mass="78124">MTDNERQSRKRRSGQQSRKNPRLRMACLRCQRRKIKCDGDLPTCKNCRNAGAACTDGESARLKDLPREYISTLKNRIAWLESIVRSRCPDVDLSQDPPSDIQEAFDDTLQDTTTASPPAQTSTVDISDTIQPVRSTGAGAITHEIGLVSLGTNQDPRYIGPSSGYFLARVMLDSLPKQDERLGRGSRNVPFPTKLVEAIQGPLPLPPRDMAAQLCDAYFTAINLQYPILHRPTFDSMLDQVYEQDNEDPVIRFQTFMVLAIGSAVLSGRIRARIPAESYCLSALQYLDDLNLENSLQGAQCLLLLLVFTMHSPSVRLNVWYLNYHCIAALLDLGLQRNISAGAGISLLEQEMRARIFWVIYTFDRVIATMMGRPIGIRDEGCELRMPIGLSDEQLATPYQQSMETSSEMAFAIHLFKAAKLNSEIKYIAQSIVRDSPRYAYPRVVDINDWQTTMLHQLDEWASQIPNQGDPSAVYLRTTCQIRYHGLRMLLLRPSPGIPKPSNEALVQCHKSARESIQLFDQLYKKNLLVHSWTTFHGLVLSTITLLYCIKVVPDIARATEIDVLMADLSISLSVLSATGEHWSGAKRSRDILDELGKSTIRHLNDQTGVNSRSVSQTINHGPAPAEVLEVSGLGLQTAPMDTSLMNAESMGFLQNPFDDCMFNESFAEYFETDSINVDNIVRDLFQDFIPTYSTEL</sequence>
<keyword evidence="5" id="KW-0238">DNA-binding</keyword>
<dbReference type="GO" id="GO:0005634">
    <property type="term" value="C:nucleus"/>
    <property type="evidence" value="ECO:0007669"/>
    <property type="project" value="UniProtKB-SubCell"/>
</dbReference>
<keyword evidence="4" id="KW-0805">Transcription regulation</keyword>
<dbReference type="SMART" id="SM00906">
    <property type="entry name" value="Fungal_trans"/>
    <property type="match status" value="1"/>
</dbReference>
<keyword evidence="7" id="KW-0539">Nucleus</keyword>
<dbReference type="InterPro" id="IPR001138">
    <property type="entry name" value="Zn2Cys6_DnaBD"/>
</dbReference>
<evidence type="ECO:0000256" key="2">
    <source>
        <dbReference type="ARBA" id="ARBA00022723"/>
    </source>
</evidence>
<protein>
    <recommendedName>
        <fullName evidence="9">Zn(2)-C6 fungal-type domain-containing protein</fullName>
    </recommendedName>
</protein>
<dbReference type="Pfam" id="PF04082">
    <property type="entry name" value="Fungal_trans"/>
    <property type="match status" value="1"/>
</dbReference>
<dbReference type="GO" id="GO:0006351">
    <property type="term" value="P:DNA-templated transcription"/>
    <property type="evidence" value="ECO:0007669"/>
    <property type="project" value="InterPro"/>
</dbReference>
<name>A0A4E9EBA2_GIBZA</name>
<keyword evidence="3" id="KW-0862">Zinc</keyword>
<evidence type="ECO:0000313" key="10">
    <source>
        <dbReference type="EMBL" id="VIO58874.1"/>
    </source>
</evidence>
<dbReference type="GO" id="GO:0008270">
    <property type="term" value="F:zinc ion binding"/>
    <property type="evidence" value="ECO:0007669"/>
    <property type="project" value="InterPro"/>
</dbReference>
<dbReference type="AlphaFoldDB" id="A0A4E9EBA2"/>
<keyword evidence="6" id="KW-0804">Transcription</keyword>
<dbReference type="EMBL" id="CAAKMV010000136">
    <property type="protein sequence ID" value="VIO58874.1"/>
    <property type="molecule type" value="Genomic_DNA"/>
</dbReference>
<dbReference type="CDD" id="cd12148">
    <property type="entry name" value="fungal_TF_MHR"/>
    <property type="match status" value="1"/>
</dbReference>
<evidence type="ECO:0000256" key="6">
    <source>
        <dbReference type="ARBA" id="ARBA00023163"/>
    </source>
</evidence>
<feature type="domain" description="Zn(2)-C6 fungal-type" evidence="9">
    <location>
        <begin position="26"/>
        <end position="56"/>
    </location>
</feature>
<dbReference type="PANTHER" id="PTHR47782">
    <property type="entry name" value="ZN(II)2CYS6 TRANSCRIPTION FACTOR (EUROFUNG)-RELATED"/>
    <property type="match status" value="1"/>
</dbReference>
<reference evidence="10" key="1">
    <citation type="submission" date="2019-04" db="EMBL/GenBank/DDBJ databases">
        <authorList>
            <person name="Melise S."/>
            <person name="Noan J."/>
            <person name="Okalmin O."/>
        </authorList>
    </citation>
    <scope>NUCLEOTIDE SEQUENCE</scope>
    <source>
        <strain evidence="10">FN9</strain>
    </source>
</reference>
<keyword evidence="2" id="KW-0479">Metal-binding</keyword>
<dbReference type="CDD" id="cd00067">
    <property type="entry name" value="GAL4"/>
    <property type="match status" value="1"/>
</dbReference>
<evidence type="ECO:0000256" key="4">
    <source>
        <dbReference type="ARBA" id="ARBA00023015"/>
    </source>
</evidence>
<evidence type="ECO:0000259" key="9">
    <source>
        <dbReference type="PROSITE" id="PS50048"/>
    </source>
</evidence>
<accession>A0A4E9EBA2</accession>
<evidence type="ECO:0000256" key="3">
    <source>
        <dbReference type="ARBA" id="ARBA00022833"/>
    </source>
</evidence>
<gene>
    <name evidence="10" type="ORF">FUG_LOCUS323891</name>
</gene>
<dbReference type="InterPro" id="IPR036864">
    <property type="entry name" value="Zn2-C6_fun-type_DNA-bd_sf"/>
</dbReference>
<feature type="region of interest" description="Disordered" evidence="8">
    <location>
        <begin position="1"/>
        <end position="20"/>
    </location>
</feature>
<dbReference type="PANTHER" id="PTHR47782:SF1">
    <property type="entry name" value="PYRIMIDINE PATHWAY REGULATORY PROTEIN 1"/>
    <property type="match status" value="1"/>
</dbReference>
<evidence type="ECO:0000256" key="8">
    <source>
        <dbReference type="SAM" id="MobiDB-lite"/>
    </source>
</evidence>
<evidence type="ECO:0000256" key="5">
    <source>
        <dbReference type="ARBA" id="ARBA00023125"/>
    </source>
</evidence>
<dbReference type="GO" id="GO:0045944">
    <property type="term" value="P:positive regulation of transcription by RNA polymerase II"/>
    <property type="evidence" value="ECO:0007669"/>
    <property type="project" value="TreeGrafter"/>
</dbReference>
<organism evidence="10">
    <name type="scientific">Gibberella zeae</name>
    <name type="common">Wheat head blight fungus</name>
    <name type="synonym">Fusarium graminearum</name>
    <dbReference type="NCBI Taxonomy" id="5518"/>
    <lineage>
        <taxon>Eukaryota</taxon>
        <taxon>Fungi</taxon>
        <taxon>Dikarya</taxon>
        <taxon>Ascomycota</taxon>
        <taxon>Pezizomycotina</taxon>
        <taxon>Sordariomycetes</taxon>
        <taxon>Hypocreomycetidae</taxon>
        <taxon>Hypocreales</taxon>
        <taxon>Nectriaceae</taxon>
        <taxon>Fusarium</taxon>
    </lineage>
</organism>
<evidence type="ECO:0000256" key="7">
    <source>
        <dbReference type="ARBA" id="ARBA00023242"/>
    </source>
</evidence>
<evidence type="ECO:0000256" key="1">
    <source>
        <dbReference type="ARBA" id="ARBA00004123"/>
    </source>
</evidence>